<name>I5AVJ9_EUBC6</name>
<dbReference type="CDD" id="cd00093">
    <property type="entry name" value="HTH_XRE"/>
    <property type="match status" value="1"/>
</dbReference>
<evidence type="ECO:0000259" key="2">
    <source>
        <dbReference type="PROSITE" id="PS50943"/>
    </source>
</evidence>
<dbReference type="GO" id="GO:0005829">
    <property type="term" value="C:cytosol"/>
    <property type="evidence" value="ECO:0007669"/>
    <property type="project" value="TreeGrafter"/>
</dbReference>
<keyword evidence="1" id="KW-0238">DNA-binding</keyword>
<sequence length="101" mass="11607">MSDFQKFLDENLANVQINDDEAVTDNSKDYDIYREIREMVIELRHDNQMTQKELAVKCGITQANISNLENGTTRPTIESLKKIADALGMRLVVEFVGWEVE</sequence>
<keyword evidence="4" id="KW-1185">Reference proteome</keyword>
<dbReference type="eggNOG" id="COG1813">
    <property type="taxonomic scope" value="Bacteria"/>
</dbReference>
<dbReference type="STRING" id="633697.EubceDRAFT1_2052"/>
<dbReference type="PANTHER" id="PTHR46797:SF1">
    <property type="entry name" value="METHYLPHOSPHONATE SYNTHASE"/>
    <property type="match status" value="1"/>
</dbReference>
<dbReference type="GO" id="GO:0003700">
    <property type="term" value="F:DNA-binding transcription factor activity"/>
    <property type="evidence" value="ECO:0007669"/>
    <property type="project" value="TreeGrafter"/>
</dbReference>
<dbReference type="OrthoDB" id="1768233at2"/>
<proteinExistence type="predicted"/>
<evidence type="ECO:0000313" key="4">
    <source>
        <dbReference type="Proteomes" id="UP000005753"/>
    </source>
</evidence>
<dbReference type="Gene3D" id="1.10.260.40">
    <property type="entry name" value="lambda repressor-like DNA-binding domains"/>
    <property type="match status" value="1"/>
</dbReference>
<dbReference type="Proteomes" id="UP000005753">
    <property type="component" value="Chromosome"/>
</dbReference>
<dbReference type="InterPro" id="IPR050807">
    <property type="entry name" value="TransReg_Diox_bact_type"/>
</dbReference>
<reference evidence="3 4" key="1">
    <citation type="submission" date="2010-08" db="EMBL/GenBank/DDBJ databases">
        <authorList>
            <consortium name="US DOE Joint Genome Institute (JGI-PGF)"/>
            <person name="Lucas S."/>
            <person name="Copeland A."/>
            <person name="Lapidus A."/>
            <person name="Cheng J.-F."/>
            <person name="Bruce D."/>
            <person name="Goodwin L."/>
            <person name="Pitluck S."/>
            <person name="Land M.L."/>
            <person name="Hauser L."/>
            <person name="Chang Y.-J."/>
            <person name="Anderson I.J."/>
            <person name="Johnson E."/>
            <person name="Mulhopadhyay B."/>
            <person name="Kyrpides N."/>
            <person name="Woyke T.J."/>
        </authorList>
    </citation>
    <scope>NUCLEOTIDE SEQUENCE [LARGE SCALE GENOMIC DNA]</scope>
    <source>
        <strain evidence="3 4">6</strain>
    </source>
</reference>
<dbReference type="Pfam" id="PF01381">
    <property type="entry name" value="HTH_3"/>
    <property type="match status" value="1"/>
</dbReference>
<protein>
    <submittedName>
        <fullName evidence="3">Putative transcriptional regulator with C-terminal CBS domains</fullName>
    </submittedName>
</protein>
<feature type="domain" description="HTH cro/C1-type" evidence="2">
    <location>
        <begin position="40"/>
        <end position="95"/>
    </location>
</feature>
<dbReference type="SMART" id="SM00530">
    <property type="entry name" value="HTH_XRE"/>
    <property type="match status" value="1"/>
</dbReference>
<reference evidence="3 4" key="2">
    <citation type="submission" date="2012-02" db="EMBL/GenBank/DDBJ databases">
        <title>Improved High-Quality Draft sequence of Eubacterium cellulosolvens 6.</title>
        <authorList>
            <consortium name="US DOE Joint Genome Institute"/>
            <person name="Lucas S."/>
            <person name="Han J."/>
            <person name="Lapidus A."/>
            <person name="Cheng J.-F."/>
            <person name="Goodwin L."/>
            <person name="Pitluck S."/>
            <person name="Peters L."/>
            <person name="Mikhailova N."/>
            <person name="Gu W."/>
            <person name="Detter J.C."/>
            <person name="Han C."/>
            <person name="Tapia R."/>
            <person name="Land M."/>
            <person name="Hauser L."/>
            <person name="Kyrpides N."/>
            <person name="Ivanova N."/>
            <person name="Pagani I."/>
            <person name="Johnson E."/>
            <person name="Mukhopadhyay B."/>
            <person name="Anderson I."/>
            <person name="Woyke T."/>
        </authorList>
    </citation>
    <scope>NUCLEOTIDE SEQUENCE [LARGE SCALE GENOMIC DNA]</scope>
    <source>
        <strain evidence="3 4">6</strain>
    </source>
</reference>
<dbReference type="AlphaFoldDB" id="I5AVJ9"/>
<evidence type="ECO:0000313" key="3">
    <source>
        <dbReference type="EMBL" id="EIM57822.1"/>
    </source>
</evidence>
<dbReference type="InterPro" id="IPR010982">
    <property type="entry name" value="Lambda_DNA-bd_dom_sf"/>
</dbReference>
<dbReference type="HOGENOM" id="CLU_066192_18_1_9"/>
<evidence type="ECO:0000256" key="1">
    <source>
        <dbReference type="ARBA" id="ARBA00023125"/>
    </source>
</evidence>
<dbReference type="EMBL" id="CM001487">
    <property type="protein sequence ID" value="EIM57822.1"/>
    <property type="molecule type" value="Genomic_DNA"/>
</dbReference>
<accession>I5AVJ9</accession>
<dbReference type="PROSITE" id="PS50943">
    <property type="entry name" value="HTH_CROC1"/>
    <property type="match status" value="1"/>
</dbReference>
<gene>
    <name evidence="3" type="ORF">EubceDRAFT1_2052</name>
</gene>
<dbReference type="PANTHER" id="PTHR46797">
    <property type="entry name" value="HTH-TYPE TRANSCRIPTIONAL REGULATOR"/>
    <property type="match status" value="1"/>
</dbReference>
<dbReference type="GO" id="GO:0003677">
    <property type="term" value="F:DNA binding"/>
    <property type="evidence" value="ECO:0007669"/>
    <property type="project" value="UniProtKB-KW"/>
</dbReference>
<organism evidence="3 4">
    <name type="scientific">Eubacterium cellulosolvens (strain ATCC 43171 / JCM 9499 / 6)</name>
    <name type="common">Cillobacterium cellulosolvens</name>
    <dbReference type="NCBI Taxonomy" id="633697"/>
    <lineage>
        <taxon>Bacteria</taxon>
        <taxon>Bacillati</taxon>
        <taxon>Bacillota</taxon>
        <taxon>Clostridia</taxon>
        <taxon>Eubacteriales</taxon>
        <taxon>Eubacteriaceae</taxon>
        <taxon>Eubacterium</taxon>
    </lineage>
</organism>
<dbReference type="SUPFAM" id="SSF47413">
    <property type="entry name" value="lambda repressor-like DNA-binding domains"/>
    <property type="match status" value="1"/>
</dbReference>
<dbReference type="InterPro" id="IPR001387">
    <property type="entry name" value="Cro/C1-type_HTH"/>
</dbReference>